<accession>A0AAV4R5I9</accession>
<evidence type="ECO:0000256" key="1">
    <source>
        <dbReference type="SAM" id="MobiDB-lite"/>
    </source>
</evidence>
<gene>
    <name evidence="2" type="ORF">CDAR_433521</name>
</gene>
<keyword evidence="3" id="KW-1185">Reference proteome</keyword>
<comment type="caution">
    <text evidence="2">The sequence shown here is derived from an EMBL/GenBank/DDBJ whole genome shotgun (WGS) entry which is preliminary data.</text>
</comment>
<dbReference type="Proteomes" id="UP001054837">
    <property type="component" value="Unassembled WGS sequence"/>
</dbReference>
<dbReference type="EMBL" id="BPLQ01005535">
    <property type="protein sequence ID" value="GIY15530.1"/>
    <property type="molecule type" value="Genomic_DNA"/>
</dbReference>
<reference evidence="2 3" key="1">
    <citation type="submission" date="2021-06" db="EMBL/GenBank/DDBJ databases">
        <title>Caerostris darwini draft genome.</title>
        <authorList>
            <person name="Kono N."/>
            <person name="Arakawa K."/>
        </authorList>
    </citation>
    <scope>NUCLEOTIDE SEQUENCE [LARGE SCALE GENOMIC DNA]</scope>
</reference>
<protein>
    <submittedName>
        <fullName evidence="2">Uncharacterized protein</fullName>
    </submittedName>
</protein>
<name>A0AAV4R5I9_9ARAC</name>
<feature type="region of interest" description="Disordered" evidence="1">
    <location>
        <begin position="67"/>
        <end position="92"/>
    </location>
</feature>
<feature type="compositionally biased region" description="Basic and acidic residues" evidence="1">
    <location>
        <begin position="69"/>
        <end position="83"/>
    </location>
</feature>
<sequence length="141" mass="16254">MSDESDSDYDNAIFYPVMLPYPTREDAPPDRESELAVHQRPLVVCNQPSGEGPKCLQDHHWDAGAVSHDSLRLNRERTSRPTEDSTDAAARLGPERNLLNADWVHGHACIAEPRRNATAWRFRMRRFLSRMRSRARSLFRL</sequence>
<dbReference type="AlphaFoldDB" id="A0AAV4R5I9"/>
<proteinExistence type="predicted"/>
<evidence type="ECO:0000313" key="3">
    <source>
        <dbReference type="Proteomes" id="UP001054837"/>
    </source>
</evidence>
<evidence type="ECO:0000313" key="2">
    <source>
        <dbReference type="EMBL" id="GIY15530.1"/>
    </source>
</evidence>
<organism evidence="2 3">
    <name type="scientific">Caerostris darwini</name>
    <dbReference type="NCBI Taxonomy" id="1538125"/>
    <lineage>
        <taxon>Eukaryota</taxon>
        <taxon>Metazoa</taxon>
        <taxon>Ecdysozoa</taxon>
        <taxon>Arthropoda</taxon>
        <taxon>Chelicerata</taxon>
        <taxon>Arachnida</taxon>
        <taxon>Araneae</taxon>
        <taxon>Araneomorphae</taxon>
        <taxon>Entelegynae</taxon>
        <taxon>Araneoidea</taxon>
        <taxon>Araneidae</taxon>
        <taxon>Caerostris</taxon>
    </lineage>
</organism>